<name>A0A4Z0L6R5_9FLAO</name>
<keyword evidence="2" id="KW-0732">Signal</keyword>
<dbReference type="GO" id="GO:0003755">
    <property type="term" value="F:peptidyl-prolyl cis-trans isomerase activity"/>
    <property type="evidence" value="ECO:0007669"/>
    <property type="project" value="UniProtKB-KW"/>
</dbReference>
<dbReference type="OrthoDB" id="14196at2"/>
<comment type="caution">
    <text evidence="4">The sequence shown here is derived from an EMBL/GenBank/DDBJ whole genome shotgun (WGS) entry which is preliminary data.</text>
</comment>
<evidence type="ECO:0000256" key="2">
    <source>
        <dbReference type="SAM" id="SignalP"/>
    </source>
</evidence>
<dbReference type="Pfam" id="PF13616">
    <property type="entry name" value="Rotamase_3"/>
    <property type="match status" value="1"/>
</dbReference>
<dbReference type="InterPro" id="IPR000297">
    <property type="entry name" value="PPIase_PpiC"/>
</dbReference>
<accession>A0A4Z0L6R5</accession>
<sequence>MNINKLILGLALALNCIAFAQTEKKEVLFTVDDKPYYTDEFARVYKKNLDLVKDESQKDLDQYLELYIGYKLKINKANKIGLQYNTKYINELKSYRTQLTKNYTSDVKVTKALIDEGYDRYQREIRASHILITVDENAAPADTLKAYHKAMDIRKKALAGEKFEDLAVALSQDPSAKENKGDLGYFSAFRMVYAFETAAYKTKVGEISMPVRTRFGYHIIKVVDSRANRGEVSVAHIMILKPTSTNQADIDKAKSTIQDIYTKLKQGENFENLANQFSQDKNSASKGGVLPRFGSGQLSSEEFENVAFGLTTPNEYSAPFESQFGWHIVKLVEKFPIKKLSEMERELDTKIRKDDRSRLITNSLTSKLRKKYTVVRDEKMYAKIKAIVTDKYFTGEWGFPTNIREFNDPLVTIDGKYNVKAMAFLKVLDAQQKTESKVRPIGKLVDLYYKDFEDTQLNNYYNENLETEFPEFSNVMDEYRDGLLLFDLMEREIWNKAKQDTVGLSNYFKANLAKYQWKKRATVLTASSTKMEIAKEARKLLKKDKTPDFIKTTLNTNDVVNVMIKQETIEEGAENAPKNIAFKTGVSDVYKDGDFYFVTEVKDVLPAGPKSIDDARGKVINDYQQYLEDNWVAELKKEFKVEVNKEVFEKVKASILKNN</sequence>
<dbReference type="PROSITE" id="PS50198">
    <property type="entry name" value="PPIC_PPIASE_2"/>
    <property type="match status" value="2"/>
</dbReference>
<dbReference type="PANTHER" id="PTHR47245:SF2">
    <property type="entry name" value="PEPTIDYL-PROLYL CIS-TRANS ISOMERASE HP_0175-RELATED"/>
    <property type="match status" value="1"/>
</dbReference>
<keyword evidence="1 4" id="KW-0413">Isomerase</keyword>
<gene>
    <name evidence="4" type="ORF">E4635_15330</name>
</gene>
<evidence type="ECO:0000256" key="1">
    <source>
        <dbReference type="PROSITE-ProRule" id="PRU00278"/>
    </source>
</evidence>
<dbReference type="Pfam" id="PF00639">
    <property type="entry name" value="Rotamase"/>
    <property type="match status" value="1"/>
</dbReference>
<dbReference type="Gene3D" id="3.10.50.40">
    <property type="match status" value="2"/>
</dbReference>
<protein>
    <submittedName>
        <fullName evidence="4">Peptidylprolyl isomerase</fullName>
    </submittedName>
</protein>
<feature type="domain" description="PpiC" evidence="3">
    <location>
        <begin position="122"/>
        <end position="224"/>
    </location>
</feature>
<evidence type="ECO:0000313" key="4">
    <source>
        <dbReference type="EMBL" id="TGD56806.1"/>
    </source>
</evidence>
<dbReference type="InterPro" id="IPR046357">
    <property type="entry name" value="PPIase_dom_sf"/>
</dbReference>
<feature type="chain" id="PRO_5021475971" evidence="2">
    <location>
        <begin position="21"/>
        <end position="659"/>
    </location>
</feature>
<dbReference type="AlphaFoldDB" id="A0A4Z0L6R5"/>
<feature type="domain" description="PpiC" evidence="3">
    <location>
        <begin position="229"/>
        <end position="333"/>
    </location>
</feature>
<dbReference type="Proteomes" id="UP000297407">
    <property type="component" value="Unassembled WGS sequence"/>
</dbReference>
<dbReference type="PANTHER" id="PTHR47245">
    <property type="entry name" value="PEPTIDYLPROLYL ISOMERASE"/>
    <property type="match status" value="1"/>
</dbReference>
<keyword evidence="1" id="KW-0697">Rotamase</keyword>
<evidence type="ECO:0000259" key="3">
    <source>
        <dbReference type="PROSITE" id="PS50198"/>
    </source>
</evidence>
<dbReference type="InterPro" id="IPR050245">
    <property type="entry name" value="PrsA_foldase"/>
</dbReference>
<dbReference type="RefSeq" id="WP_135527578.1">
    <property type="nucleotide sequence ID" value="NZ_SRLH01000009.1"/>
</dbReference>
<evidence type="ECO:0000313" key="5">
    <source>
        <dbReference type="Proteomes" id="UP000297407"/>
    </source>
</evidence>
<dbReference type="SUPFAM" id="SSF54534">
    <property type="entry name" value="FKBP-like"/>
    <property type="match status" value="2"/>
</dbReference>
<reference evidence="4 5" key="1">
    <citation type="submission" date="2019-04" db="EMBL/GenBank/DDBJ databases">
        <title>Flavobacterium sp. strain DS2-A Genome sequencing and assembly.</title>
        <authorList>
            <person name="Kim I."/>
        </authorList>
    </citation>
    <scope>NUCLEOTIDE SEQUENCE [LARGE SCALE GENOMIC DNA]</scope>
    <source>
        <strain evidence="4 5">DS2-A</strain>
    </source>
</reference>
<dbReference type="EMBL" id="SRLH01000009">
    <property type="protein sequence ID" value="TGD56806.1"/>
    <property type="molecule type" value="Genomic_DNA"/>
</dbReference>
<proteinExistence type="predicted"/>
<feature type="signal peptide" evidence="2">
    <location>
        <begin position="1"/>
        <end position="20"/>
    </location>
</feature>
<keyword evidence="5" id="KW-1185">Reference proteome</keyword>
<organism evidence="4 5">
    <name type="scientific">Flavobacterium humi</name>
    <dbReference type="NCBI Taxonomy" id="2562683"/>
    <lineage>
        <taxon>Bacteria</taxon>
        <taxon>Pseudomonadati</taxon>
        <taxon>Bacteroidota</taxon>
        <taxon>Flavobacteriia</taxon>
        <taxon>Flavobacteriales</taxon>
        <taxon>Flavobacteriaceae</taxon>
        <taxon>Flavobacterium</taxon>
    </lineage>
</organism>